<comment type="caution">
    <text evidence="1">The sequence shown here is derived from an EMBL/GenBank/DDBJ whole genome shotgun (WGS) entry which is preliminary data.</text>
</comment>
<gene>
    <name evidence="1" type="ORF">Pcinc_008728</name>
</gene>
<name>A0AAE1KWY9_PETCI</name>
<accession>A0AAE1KWY9</accession>
<dbReference type="AlphaFoldDB" id="A0AAE1KWY9"/>
<evidence type="ECO:0000313" key="2">
    <source>
        <dbReference type="Proteomes" id="UP001286313"/>
    </source>
</evidence>
<evidence type="ECO:0000313" key="1">
    <source>
        <dbReference type="EMBL" id="KAK3887138.1"/>
    </source>
</evidence>
<dbReference type="EMBL" id="JAWQEG010000647">
    <property type="protein sequence ID" value="KAK3887138.1"/>
    <property type="molecule type" value="Genomic_DNA"/>
</dbReference>
<protein>
    <submittedName>
        <fullName evidence="1">Uncharacterized protein</fullName>
    </submittedName>
</protein>
<keyword evidence="2" id="KW-1185">Reference proteome</keyword>
<dbReference type="Proteomes" id="UP001286313">
    <property type="component" value="Unassembled WGS sequence"/>
</dbReference>
<organism evidence="1 2">
    <name type="scientific">Petrolisthes cinctipes</name>
    <name type="common">Flat porcelain crab</name>
    <dbReference type="NCBI Taxonomy" id="88211"/>
    <lineage>
        <taxon>Eukaryota</taxon>
        <taxon>Metazoa</taxon>
        <taxon>Ecdysozoa</taxon>
        <taxon>Arthropoda</taxon>
        <taxon>Crustacea</taxon>
        <taxon>Multicrustacea</taxon>
        <taxon>Malacostraca</taxon>
        <taxon>Eumalacostraca</taxon>
        <taxon>Eucarida</taxon>
        <taxon>Decapoda</taxon>
        <taxon>Pleocyemata</taxon>
        <taxon>Anomura</taxon>
        <taxon>Galatheoidea</taxon>
        <taxon>Porcellanidae</taxon>
        <taxon>Petrolisthes</taxon>
    </lineage>
</organism>
<sequence length="197" mass="23087">MQLIPGTYYRVVGIPMGQREDFLHRYLDELHKACPGTTPTPPTTDDINQCIKQLDVERKEHFRLHLNLSIVAILIYSWPDKMNRNTTQTELYYYIHELTLEKLEKRLNDNDLTKHFARRKRLDKVENWLSALYCDMFIALTHDQLTLQEESVNKLGSKCVKLDLPPDEMMAAFMETRTIKGLRGVDLDCYSVPHKGF</sequence>
<proteinExistence type="predicted"/>
<reference evidence="1" key="1">
    <citation type="submission" date="2023-10" db="EMBL/GenBank/DDBJ databases">
        <title>Genome assemblies of two species of porcelain crab, Petrolisthes cinctipes and Petrolisthes manimaculis (Anomura: Porcellanidae).</title>
        <authorList>
            <person name="Angst P."/>
        </authorList>
    </citation>
    <scope>NUCLEOTIDE SEQUENCE</scope>
    <source>
        <strain evidence="1">PB745_01</strain>
        <tissue evidence="1">Gill</tissue>
    </source>
</reference>